<keyword evidence="5 7" id="KW-0472">Membrane</keyword>
<dbReference type="Pfam" id="PF04505">
    <property type="entry name" value="CD225"/>
    <property type="match status" value="1"/>
</dbReference>
<accession>A0ABD3T6Z5</accession>
<evidence type="ECO:0000313" key="8">
    <source>
        <dbReference type="EMBL" id="KAL3832572.1"/>
    </source>
</evidence>
<dbReference type="PANTHER" id="PTHR14948:SF25">
    <property type="entry name" value="DUF4190 DOMAIN-CONTAINING PROTEIN"/>
    <property type="match status" value="1"/>
</dbReference>
<dbReference type="AlphaFoldDB" id="A0ABD3T6Z5"/>
<keyword evidence="4 7" id="KW-1133">Transmembrane helix</keyword>
<dbReference type="GO" id="GO:0016020">
    <property type="term" value="C:membrane"/>
    <property type="evidence" value="ECO:0007669"/>
    <property type="project" value="UniProtKB-SubCell"/>
</dbReference>
<gene>
    <name evidence="8" type="ORF">ACJMK2_024205</name>
</gene>
<feature type="non-terminal residue" evidence="8">
    <location>
        <position position="1"/>
    </location>
</feature>
<protein>
    <recommendedName>
        <fullName evidence="10">Proline-rich transmembrane protein 1</fullName>
    </recommendedName>
</protein>
<dbReference type="PANTHER" id="PTHR14948">
    <property type="entry name" value="NG5"/>
    <property type="match status" value="1"/>
</dbReference>
<evidence type="ECO:0000256" key="5">
    <source>
        <dbReference type="ARBA" id="ARBA00023136"/>
    </source>
</evidence>
<feature type="compositionally biased region" description="Polar residues" evidence="6">
    <location>
        <begin position="10"/>
        <end position="26"/>
    </location>
</feature>
<evidence type="ECO:0000256" key="1">
    <source>
        <dbReference type="ARBA" id="ARBA00004370"/>
    </source>
</evidence>
<evidence type="ECO:0000313" key="9">
    <source>
        <dbReference type="Proteomes" id="UP001634394"/>
    </source>
</evidence>
<reference evidence="8 9" key="1">
    <citation type="submission" date="2024-11" db="EMBL/GenBank/DDBJ databases">
        <title>Chromosome-level genome assembly of the freshwater bivalve Anodonta woodiana.</title>
        <authorList>
            <person name="Chen X."/>
        </authorList>
    </citation>
    <scope>NUCLEOTIDE SEQUENCE [LARGE SCALE GENOMIC DNA]</scope>
    <source>
        <strain evidence="8">MN2024</strain>
        <tissue evidence="8">Gills</tissue>
    </source>
</reference>
<comment type="caution">
    <text evidence="8">The sequence shown here is derived from an EMBL/GenBank/DDBJ whole genome shotgun (WGS) entry which is preliminary data.</text>
</comment>
<evidence type="ECO:0000256" key="7">
    <source>
        <dbReference type="SAM" id="Phobius"/>
    </source>
</evidence>
<dbReference type="InterPro" id="IPR051423">
    <property type="entry name" value="CD225/Dispanin"/>
</dbReference>
<comment type="similarity">
    <text evidence="2">Belongs to the CD225/Dispanin family.</text>
</comment>
<dbReference type="Proteomes" id="UP001634394">
    <property type="component" value="Unassembled WGS sequence"/>
</dbReference>
<feature type="region of interest" description="Disordered" evidence="6">
    <location>
        <begin position="1"/>
        <end position="26"/>
    </location>
</feature>
<evidence type="ECO:0000256" key="4">
    <source>
        <dbReference type="ARBA" id="ARBA00022989"/>
    </source>
</evidence>
<proteinExistence type="inferred from homology"/>
<keyword evidence="9" id="KW-1185">Reference proteome</keyword>
<evidence type="ECO:0000256" key="2">
    <source>
        <dbReference type="ARBA" id="ARBA00006843"/>
    </source>
</evidence>
<evidence type="ECO:0000256" key="6">
    <source>
        <dbReference type="SAM" id="MobiDB-lite"/>
    </source>
</evidence>
<sequence length="166" mass="17742">QPIESPPPYSTATGASQGQQFPPPSNQYSYLPNQYSSYASSPQYSQPVTQLPQTSYGFSNTQQSTIIQSPQAVSLQYQTPPPDYTVSAWLACLCCFWPTGLIAIIKAHEASDAAARGDMFAANAAANTARQMVRASIIVGICSIVFAAVFVGVYVGVVLNSVSQYD</sequence>
<evidence type="ECO:0000256" key="3">
    <source>
        <dbReference type="ARBA" id="ARBA00022692"/>
    </source>
</evidence>
<evidence type="ECO:0008006" key="10">
    <source>
        <dbReference type="Google" id="ProtNLM"/>
    </source>
</evidence>
<dbReference type="EMBL" id="JBJQND010000019">
    <property type="protein sequence ID" value="KAL3832572.1"/>
    <property type="molecule type" value="Genomic_DNA"/>
</dbReference>
<feature type="transmembrane region" description="Helical" evidence="7">
    <location>
        <begin position="137"/>
        <end position="159"/>
    </location>
</feature>
<organism evidence="8 9">
    <name type="scientific">Sinanodonta woodiana</name>
    <name type="common">Chinese pond mussel</name>
    <name type="synonym">Anodonta woodiana</name>
    <dbReference type="NCBI Taxonomy" id="1069815"/>
    <lineage>
        <taxon>Eukaryota</taxon>
        <taxon>Metazoa</taxon>
        <taxon>Spiralia</taxon>
        <taxon>Lophotrochozoa</taxon>
        <taxon>Mollusca</taxon>
        <taxon>Bivalvia</taxon>
        <taxon>Autobranchia</taxon>
        <taxon>Heteroconchia</taxon>
        <taxon>Palaeoheterodonta</taxon>
        <taxon>Unionida</taxon>
        <taxon>Unionoidea</taxon>
        <taxon>Unionidae</taxon>
        <taxon>Unioninae</taxon>
        <taxon>Sinanodonta</taxon>
    </lineage>
</organism>
<keyword evidence="3 7" id="KW-0812">Transmembrane</keyword>
<dbReference type="InterPro" id="IPR007593">
    <property type="entry name" value="CD225/Dispanin_fam"/>
</dbReference>
<feature type="transmembrane region" description="Helical" evidence="7">
    <location>
        <begin position="86"/>
        <end position="105"/>
    </location>
</feature>
<comment type="subcellular location">
    <subcellularLocation>
        <location evidence="1">Membrane</location>
    </subcellularLocation>
</comment>
<name>A0ABD3T6Z5_SINWO</name>